<dbReference type="PANTHER" id="PTHR35040">
    <property type="match status" value="1"/>
</dbReference>
<evidence type="ECO:0000313" key="2">
    <source>
        <dbReference type="EMBL" id="KAJ4393751.1"/>
    </source>
</evidence>
<sequence>MTAASPRDSHPFNDLLTPPPVPPHSSRPFILVPLYIYPLPDAWAPLYTAVEAHPELDFYVVVNPSNGPGDGVLPDANYAEALGRLTAAYNVKVVGYVHCTYGNRPAEDIVEDVERYRGWEAESVKAGAETIIVDGIFIDEAPSSTEYVQYLAALTTSAKTILNRNILVPIPAGSDVDGAAQADAAVEADDAVEAEESEAATAPATPPQLPSGAITPTTSSAIVIYNPGVVVDPIFYQAADYVVAFENSSAQWKNSVVQRGLRRLPKPLLQRSIPVAHSASGGFVEVAQLSRRAAELGCLGQFVTSRPGYTEWCESWDGFVGEMARRTMI</sequence>
<dbReference type="OrthoDB" id="5342184at2759"/>
<evidence type="ECO:0000256" key="1">
    <source>
        <dbReference type="SAM" id="MobiDB-lite"/>
    </source>
</evidence>
<comment type="caution">
    <text evidence="2">The sequence shown here is derived from an EMBL/GenBank/DDBJ whole genome shotgun (WGS) entry which is preliminary data.</text>
</comment>
<accession>A0A9W8YXR0</accession>
<dbReference type="PANTHER" id="PTHR35040:SF9">
    <property type="entry name" value="4-LIKE CELL SURFACE PROTEIN, PUTATIVE (AFU_ORTHOLOGUE AFUA_4G14080)-RELATED"/>
    <property type="match status" value="1"/>
</dbReference>
<name>A0A9W8YXR0_9PEZI</name>
<gene>
    <name evidence="2" type="ORF">N0V93_002966</name>
</gene>
<dbReference type="AlphaFoldDB" id="A0A9W8YXR0"/>
<dbReference type="Pfam" id="PF12138">
    <property type="entry name" value="Spherulin4"/>
    <property type="match status" value="1"/>
</dbReference>
<dbReference type="Proteomes" id="UP001140453">
    <property type="component" value="Unassembled WGS sequence"/>
</dbReference>
<evidence type="ECO:0008006" key="4">
    <source>
        <dbReference type="Google" id="ProtNLM"/>
    </source>
</evidence>
<proteinExistence type="predicted"/>
<evidence type="ECO:0000313" key="3">
    <source>
        <dbReference type="Proteomes" id="UP001140453"/>
    </source>
</evidence>
<keyword evidence="3" id="KW-1185">Reference proteome</keyword>
<organism evidence="2 3">
    <name type="scientific">Gnomoniopsis smithogilvyi</name>
    <dbReference type="NCBI Taxonomy" id="1191159"/>
    <lineage>
        <taxon>Eukaryota</taxon>
        <taxon>Fungi</taxon>
        <taxon>Dikarya</taxon>
        <taxon>Ascomycota</taxon>
        <taxon>Pezizomycotina</taxon>
        <taxon>Sordariomycetes</taxon>
        <taxon>Sordariomycetidae</taxon>
        <taxon>Diaporthales</taxon>
        <taxon>Gnomoniaceae</taxon>
        <taxon>Gnomoniopsis</taxon>
    </lineage>
</organism>
<reference evidence="2" key="1">
    <citation type="submission" date="2022-10" db="EMBL/GenBank/DDBJ databases">
        <title>Tapping the CABI collections for fungal endophytes: first genome assemblies for Collariella, Neodidymelliopsis, Ascochyta clinopodiicola, Didymella pomorum, Didymosphaeria variabile, Neocosmospora piperis and Neocucurbitaria cava.</title>
        <authorList>
            <person name="Hill R."/>
        </authorList>
    </citation>
    <scope>NUCLEOTIDE SEQUENCE</scope>
    <source>
        <strain evidence="2">IMI 355082</strain>
    </source>
</reference>
<dbReference type="EMBL" id="JAPEVB010000002">
    <property type="protein sequence ID" value="KAJ4393751.1"/>
    <property type="molecule type" value="Genomic_DNA"/>
</dbReference>
<feature type="region of interest" description="Disordered" evidence="1">
    <location>
        <begin position="184"/>
        <end position="212"/>
    </location>
</feature>
<dbReference type="InterPro" id="IPR021986">
    <property type="entry name" value="Spherulin4"/>
</dbReference>
<protein>
    <recommendedName>
        <fullName evidence="4">Spherulation-specific family 4</fullName>
    </recommendedName>
</protein>
<feature type="compositionally biased region" description="Acidic residues" evidence="1">
    <location>
        <begin position="186"/>
        <end position="198"/>
    </location>
</feature>